<proteinExistence type="predicted"/>
<evidence type="ECO:0000313" key="3">
    <source>
        <dbReference type="Proteomes" id="UP000398389"/>
    </source>
</evidence>
<dbReference type="EMBL" id="CABVLU010000001">
    <property type="protein sequence ID" value="VVT46653.1"/>
    <property type="molecule type" value="Genomic_DNA"/>
</dbReference>
<feature type="region of interest" description="Disordered" evidence="1">
    <location>
        <begin position="611"/>
        <end position="714"/>
    </location>
</feature>
<feature type="compositionally biased region" description="Acidic residues" evidence="1">
    <location>
        <begin position="614"/>
        <end position="638"/>
    </location>
</feature>
<feature type="compositionally biased region" description="Low complexity" evidence="1">
    <location>
        <begin position="308"/>
        <end position="335"/>
    </location>
</feature>
<evidence type="ECO:0000313" key="2">
    <source>
        <dbReference type="EMBL" id="VVT46653.1"/>
    </source>
</evidence>
<keyword evidence="3" id="KW-1185">Reference proteome</keyword>
<reference evidence="2 3" key="1">
    <citation type="submission" date="2019-09" db="EMBL/GenBank/DDBJ databases">
        <authorList>
            <person name="Brejova B."/>
        </authorList>
    </citation>
    <scope>NUCLEOTIDE SEQUENCE [LARGE SCALE GENOMIC DNA]</scope>
</reference>
<feature type="compositionally biased region" description="Acidic residues" evidence="1">
    <location>
        <begin position="663"/>
        <end position="685"/>
    </location>
</feature>
<feature type="region of interest" description="Disordered" evidence="1">
    <location>
        <begin position="1"/>
        <end position="74"/>
    </location>
</feature>
<sequence>MEQKQKKLQQLNTQKQLPGADVNVNVTVNDKDIDTRPPLPIVSQSRQPPLPPPQQQSLAATPLPHLPHSTRRPNFSERVLTAVFQSMAQDLERRRLRRLDPIGWHRVLVAANTALAAEGQSGGADVQLVKNMYNNNKRTYADICAAIGERPESFVFSRGRVVGRMETVEKYRHEHPGTRAFKPFPYYELFRRIAKCGRGMYSKKGEPGTEGYDEEGDEGDEGDEEEGEEGEEEGEEGEYEEGSVEDRASQQAEQQHHEQEDEDEGEEDDEEEGEGEEDTKTQLLATPRSIGSRVKSPLNRSPAVSRGSIAAINNNNNSNSNNNSNNNANNGIINNNTSNISSNNLNHNQNHNLLNTSNNSHIITATPTPLTTATTTTATINPLTTINPITASTTTTTTTATISHANKLPSRLATPVTPNVRKIQKVSLAEAICHSKSLSKNQAGNLAAHLIHRGGAADLRACFNQDMNVTQARMAEEFFALYATHLNQLATETSSPTLPSSISQQRQQSSSSSKGDGKVNEGSVANVANAAHTANTANASINPDATTTSSTTDVAINETVDTAATVETAKAATEHLWQSTEEELPATANGKADDIIDAYVARQLDQVYTGEHIEGEEGEEEDVGGIVPVEEEGEQEEVGGERGGGGGSEEAGAEAGAGAGAEAEAEAGEDEVAEEEEGEEEEEEEGHVHDQDTDADLEHKVKRRRWSPTEAAAE</sequence>
<feature type="compositionally biased region" description="Low complexity" evidence="1">
    <location>
        <begin position="8"/>
        <end position="28"/>
    </location>
</feature>
<feature type="compositionally biased region" description="Acidic residues" evidence="1">
    <location>
        <begin position="211"/>
        <end position="243"/>
    </location>
</feature>
<dbReference type="PANTHER" id="PTHR23353:SF34">
    <property type="entry name" value="TBC1 DOMAIN FAMILY MEMBER 24"/>
    <property type="match status" value="1"/>
</dbReference>
<dbReference type="RefSeq" id="XP_031851934.1">
    <property type="nucleotide sequence ID" value="XM_031996043.1"/>
</dbReference>
<dbReference type="AlphaFoldDB" id="A0A5E8B549"/>
<feature type="compositionally biased region" description="Low complexity" evidence="1">
    <location>
        <begin position="500"/>
        <end position="513"/>
    </location>
</feature>
<feature type="compositionally biased region" description="Basic and acidic residues" evidence="1">
    <location>
        <begin position="244"/>
        <end position="259"/>
    </location>
</feature>
<evidence type="ECO:0000256" key="1">
    <source>
        <dbReference type="SAM" id="MobiDB-lite"/>
    </source>
</evidence>
<name>A0A5E8B549_9ASCO</name>
<organism evidence="2 3">
    <name type="scientific">Magnusiomyces paraingens</name>
    <dbReference type="NCBI Taxonomy" id="2606893"/>
    <lineage>
        <taxon>Eukaryota</taxon>
        <taxon>Fungi</taxon>
        <taxon>Dikarya</taxon>
        <taxon>Ascomycota</taxon>
        <taxon>Saccharomycotina</taxon>
        <taxon>Dipodascomycetes</taxon>
        <taxon>Dipodascales</taxon>
        <taxon>Dipodascaceae</taxon>
        <taxon>Magnusiomyces</taxon>
    </lineage>
</organism>
<feature type="compositionally biased region" description="Basic and acidic residues" evidence="1">
    <location>
        <begin position="686"/>
        <end position="699"/>
    </location>
</feature>
<protein>
    <submittedName>
        <fullName evidence="2">Uncharacterized protein</fullName>
    </submittedName>
</protein>
<dbReference type="PANTHER" id="PTHR23353">
    <property type="entry name" value="RAB-GAP/TBC-RELATED"/>
    <property type="match status" value="1"/>
</dbReference>
<gene>
    <name evidence="2" type="ORF">SAPINGB_P001320</name>
</gene>
<feature type="region of interest" description="Disordered" evidence="1">
    <location>
        <begin position="493"/>
        <end position="521"/>
    </location>
</feature>
<dbReference type="GeneID" id="43580143"/>
<dbReference type="InterPro" id="IPR053019">
    <property type="entry name" value="GATA_zinc_finger"/>
</dbReference>
<dbReference type="GO" id="GO:0005886">
    <property type="term" value="C:plasma membrane"/>
    <property type="evidence" value="ECO:0007669"/>
    <property type="project" value="TreeGrafter"/>
</dbReference>
<feature type="compositionally biased region" description="Acidic residues" evidence="1">
    <location>
        <begin position="260"/>
        <end position="277"/>
    </location>
</feature>
<feature type="compositionally biased region" description="Gly residues" evidence="1">
    <location>
        <begin position="641"/>
        <end position="659"/>
    </location>
</feature>
<accession>A0A5E8B549</accession>
<dbReference type="Proteomes" id="UP000398389">
    <property type="component" value="Unassembled WGS sequence"/>
</dbReference>
<feature type="region of interest" description="Disordered" evidence="1">
    <location>
        <begin position="200"/>
        <end position="335"/>
    </location>
</feature>